<dbReference type="EMBL" id="CAWUFR010000040">
    <property type="protein sequence ID" value="CAK6959625.1"/>
    <property type="molecule type" value="Genomic_DNA"/>
</dbReference>
<keyword evidence="10" id="KW-1185">Reference proteome</keyword>
<feature type="binding site" evidence="6">
    <location>
        <position position="53"/>
    </location>
    <ligand>
        <name>ATP</name>
        <dbReference type="ChEBI" id="CHEBI:30616"/>
    </ligand>
</feature>
<keyword evidence="2" id="KW-0808">Transferase</keyword>
<comment type="caution">
    <text evidence="9">The sequence shown here is derived from an EMBL/GenBank/DDBJ whole genome shotgun (WGS) entry which is preliminary data.</text>
</comment>
<dbReference type="InterPro" id="IPR050494">
    <property type="entry name" value="Ser_Thr_dual-spec_kinase"/>
</dbReference>
<dbReference type="SUPFAM" id="SSF56112">
    <property type="entry name" value="Protein kinase-like (PK-like)"/>
    <property type="match status" value="1"/>
</dbReference>
<dbReference type="PROSITE" id="PS00107">
    <property type="entry name" value="PROTEIN_KINASE_ATP"/>
    <property type="match status" value="1"/>
</dbReference>
<comment type="similarity">
    <text evidence="7">Belongs to the protein kinase superfamily.</text>
</comment>
<dbReference type="GO" id="GO:0005634">
    <property type="term" value="C:nucleus"/>
    <property type="evidence" value="ECO:0007669"/>
    <property type="project" value="TreeGrafter"/>
</dbReference>
<evidence type="ECO:0000259" key="8">
    <source>
        <dbReference type="PROSITE" id="PS50011"/>
    </source>
</evidence>
<dbReference type="GO" id="GO:0003677">
    <property type="term" value="F:DNA binding"/>
    <property type="evidence" value="ECO:0007669"/>
    <property type="project" value="UniProtKB-KW"/>
</dbReference>
<evidence type="ECO:0000313" key="10">
    <source>
        <dbReference type="Proteomes" id="UP001314229"/>
    </source>
</evidence>
<name>A0AAV1NJM0_SCOSC</name>
<evidence type="ECO:0000256" key="5">
    <source>
        <dbReference type="ARBA" id="ARBA00022840"/>
    </source>
</evidence>
<proteinExistence type="inferred from homology"/>
<dbReference type="Gene3D" id="3.30.200.20">
    <property type="entry name" value="Phosphorylase Kinase, domain 1"/>
    <property type="match status" value="1"/>
</dbReference>
<evidence type="ECO:0000256" key="3">
    <source>
        <dbReference type="ARBA" id="ARBA00022741"/>
    </source>
</evidence>
<dbReference type="GO" id="GO:0004674">
    <property type="term" value="F:protein serine/threonine kinase activity"/>
    <property type="evidence" value="ECO:0007669"/>
    <property type="project" value="UniProtKB-KW"/>
</dbReference>
<dbReference type="GO" id="GO:0004713">
    <property type="term" value="F:protein tyrosine kinase activity"/>
    <property type="evidence" value="ECO:0007669"/>
    <property type="project" value="TreeGrafter"/>
</dbReference>
<dbReference type="PANTHER" id="PTHR24058">
    <property type="entry name" value="DUAL SPECIFICITY PROTEIN KINASE"/>
    <property type="match status" value="1"/>
</dbReference>
<reference evidence="9 10" key="1">
    <citation type="submission" date="2024-01" db="EMBL/GenBank/DDBJ databases">
        <authorList>
            <person name="Alioto T."/>
            <person name="Alioto T."/>
            <person name="Gomez Garrido J."/>
        </authorList>
    </citation>
    <scope>NUCLEOTIDE SEQUENCE [LARGE SCALE GENOMIC DNA]</scope>
</reference>
<dbReference type="InterPro" id="IPR017441">
    <property type="entry name" value="Protein_kinase_ATP_BS"/>
</dbReference>
<dbReference type="InterPro" id="IPR011009">
    <property type="entry name" value="Kinase-like_dom_sf"/>
</dbReference>
<keyword evidence="5 6" id="KW-0067">ATP-binding</keyword>
<sequence>MSQTSSDMSEYLPIWKGTELGSRFEVEAFLGEGSFGKVARCLDVVTDTKVAIKITKNKAHLTKQALEEIKILQELKALDADRCNLVKWDGFFQHDQFICLRFELLDLSLFDYMEQRDFLPMNLNQVRPVLHQLTTALLHLETLKLIHADLKPDNVMVVDRWQETLRVKVIDFGLAHYVSHVLPGSCVQSLLYRAPEVMLGLDYTEQIDMWSLGLIAAEITLGFQLFPGSHQYDMLKFIVDTLGPIPDYLLNCGQHSTQFFNIMDSFNEQTWELKTPEEFARRTGHQFVDNRLFELESLDVLEKIMSYTNEAVHIQMRKLLDLMKQMLQVDKNERIIPKKVLQHPFFIVEQHSSQMTADVKSTVPEPETPHEETDAESVSALLMEFECG</sequence>
<dbReference type="Proteomes" id="UP001314229">
    <property type="component" value="Unassembled WGS sequence"/>
</dbReference>
<dbReference type="GO" id="GO:0005524">
    <property type="term" value="F:ATP binding"/>
    <property type="evidence" value="ECO:0007669"/>
    <property type="project" value="UniProtKB-UniRule"/>
</dbReference>
<keyword evidence="9" id="KW-0371">Homeobox</keyword>
<organism evidence="9 10">
    <name type="scientific">Scomber scombrus</name>
    <name type="common">Atlantic mackerel</name>
    <name type="synonym">Scomber vernalis</name>
    <dbReference type="NCBI Taxonomy" id="13677"/>
    <lineage>
        <taxon>Eukaryota</taxon>
        <taxon>Metazoa</taxon>
        <taxon>Chordata</taxon>
        <taxon>Craniata</taxon>
        <taxon>Vertebrata</taxon>
        <taxon>Euteleostomi</taxon>
        <taxon>Actinopterygii</taxon>
        <taxon>Neopterygii</taxon>
        <taxon>Teleostei</taxon>
        <taxon>Neoteleostei</taxon>
        <taxon>Acanthomorphata</taxon>
        <taxon>Pelagiaria</taxon>
        <taxon>Scombriformes</taxon>
        <taxon>Scombridae</taxon>
        <taxon>Scomber</taxon>
    </lineage>
</organism>
<feature type="domain" description="Protein kinase" evidence="8">
    <location>
        <begin position="24"/>
        <end position="346"/>
    </location>
</feature>
<evidence type="ECO:0000256" key="2">
    <source>
        <dbReference type="ARBA" id="ARBA00022679"/>
    </source>
</evidence>
<dbReference type="SMART" id="SM00220">
    <property type="entry name" value="S_TKc"/>
    <property type="match status" value="1"/>
</dbReference>
<dbReference type="Pfam" id="PF00069">
    <property type="entry name" value="Pkinase"/>
    <property type="match status" value="1"/>
</dbReference>
<keyword evidence="1 7" id="KW-0723">Serine/threonine-protein kinase</keyword>
<keyword evidence="9" id="KW-0238">DNA-binding</keyword>
<dbReference type="InterPro" id="IPR008271">
    <property type="entry name" value="Ser/Thr_kinase_AS"/>
</dbReference>
<dbReference type="PROSITE" id="PS00108">
    <property type="entry name" value="PROTEIN_KINASE_ST"/>
    <property type="match status" value="1"/>
</dbReference>
<keyword evidence="4 9" id="KW-0418">Kinase</keyword>
<dbReference type="GO" id="GO:0005737">
    <property type="term" value="C:cytoplasm"/>
    <property type="evidence" value="ECO:0007669"/>
    <property type="project" value="TreeGrafter"/>
</dbReference>
<keyword evidence="3 6" id="KW-0547">Nucleotide-binding</keyword>
<evidence type="ECO:0000256" key="6">
    <source>
        <dbReference type="PROSITE-ProRule" id="PRU10141"/>
    </source>
</evidence>
<accession>A0AAV1NJM0</accession>
<evidence type="ECO:0000313" key="9">
    <source>
        <dbReference type="EMBL" id="CAK6959625.1"/>
    </source>
</evidence>
<evidence type="ECO:0000256" key="1">
    <source>
        <dbReference type="ARBA" id="ARBA00022527"/>
    </source>
</evidence>
<dbReference type="Gene3D" id="1.10.510.10">
    <property type="entry name" value="Transferase(Phosphotransferase) domain 1"/>
    <property type="match status" value="1"/>
</dbReference>
<dbReference type="PROSITE" id="PS50011">
    <property type="entry name" value="PROTEIN_KINASE_DOM"/>
    <property type="match status" value="1"/>
</dbReference>
<dbReference type="PANTHER" id="PTHR24058:SF17">
    <property type="entry name" value="HOMEODOMAIN INTERACTING PROTEIN KINASE, ISOFORM D"/>
    <property type="match status" value="1"/>
</dbReference>
<protein>
    <submittedName>
        <fullName evidence="9">Homeodomain-interacting protein kinase 1-like</fullName>
    </submittedName>
</protein>
<evidence type="ECO:0000256" key="4">
    <source>
        <dbReference type="ARBA" id="ARBA00022777"/>
    </source>
</evidence>
<gene>
    <name evidence="9" type="ORF">FSCOSCO3_A028659</name>
</gene>
<dbReference type="InterPro" id="IPR000719">
    <property type="entry name" value="Prot_kinase_dom"/>
</dbReference>
<evidence type="ECO:0000256" key="7">
    <source>
        <dbReference type="RuleBase" id="RU000304"/>
    </source>
</evidence>
<dbReference type="AlphaFoldDB" id="A0AAV1NJM0"/>